<sequence length="60" mass="6640">MLDPRVTVDSSGGARIMQCGCGRHQPDFMRLSAIEEVLIVSVASFFQLNREAMSTLIKLL</sequence>
<reference evidence="1 2" key="1">
    <citation type="journal article" date="2020" name="Microorganisms">
        <title>Osmotic Adaptation and Compatible Solute Biosynthesis of Phototrophic Bacteria as Revealed from Genome Analyses.</title>
        <authorList>
            <person name="Imhoff J.F."/>
            <person name="Rahn T."/>
            <person name="Kunzel S."/>
            <person name="Keller A."/>
            <person name="Neulinger S.C."/>
        </authorList>
    </citation>
    <scope>NUCLEOTIDE SEQUENCE [LARGE SCALE GENOMIC DNA]</scope>
    <source>
        <strain evidence="1 2">DSM 21303</strain>
    </source>
</reference>
<evidence type="ECO:0000313" key="2">
    <source>
        <dbReference type="Proteomes" id="UP001138802"/>
    </source>
</evidence>
<evidence type="ECO:0000313" key="1">
    <source>
        <dbReference type="EMBL" id="MBK1646652.1"/>
    </source>
</evidence>
<dbReference type="AlphaFoldDB" id="A0A9X1BA67"/>
<comment type="caution">
    <text evidence="1">The sequence shown here is derived from an EMBL/GenBank/DDBJ whole genome shotgun (WGS) entry which is preliminary data.</text>
</comment>
<name>A0A9X1BA67_9GAMM</name>
<protein>
    <submittedName>
        <fullName evidence="1">Uncharacterized protein</fullName>
    </submittedName>
</protein>
<dbReference type="EMBL" id="NRSD01000030">
    <property type="protein sequence ID" value="MBK1646652.1"/>
    <property type="molecule type" value="Genomic_DNA"/>
</dbReference>
<proteinExistence type="predicted"/>
<keyword evidence="2" id="KW-1185">Reference proteome</keyword>
<organism evidence="1 2">
    <name type="scientific">Thiocapsa imhoffii</name>
    <dbReference type="NCBI Taxonomy" id="382777"/>
    <lineage>
        <taxon>Bacteria</taxon>
        <taxon>Pseudomonadati</taxon>
        <taxon>Pseudomonadota</taxon>
        <taxon>Gammaproteobacteria</taxon>
        <taxon>Chromatiales</taxon>
        <taxon>Chromatiaceae</taxon>
        <taxon>Thiocapsa</taxon>
    </lineage>
</organism>
<dbReference type="Proteomes" id="UP001138802">
    <property type="component" value="Unassembled WGS sequence"/>
</dbReference>
<gene>
    <name evidence="1" type="ORF">CKO25_18810</name>
</gene>
<accession>A0A9X1BA67</accession>